<dbReference type="EMBL" id="GBRH01268485">
    <property type="protein sequence ID" value="JAD29410.1"/>
    <property type="molecule type" value="Transcribed_RNA"/>
</dbReference>
<proteinExistence type="predicted"/>
<reference evidence="1" key="2">
    <citation type="journal article" date="2015" name="Data Brief">
        <title>Shoot transcriptome of the giant reed, Arundo donax.</title>
        <authorList>
            <person name="Barrero R.A."/>
            <person name="Guerrero F.D."/>
            <person name="Moolhuijzen P."/>
            <person name="Goolsby J.A."/>
            <person name="Tidwell J."/>
            <person name="Bellgard S.E."/>
            <person name="Bellgard M.I."/>
        </authorList>
    </citation>
    <scope>NUCLEOTIDE SEQUENCE</scope>
    <source>
        <tissue evidence="1">Shoot tissue taken approximately 20 cm above the soil surface</tissue>
    </source>
</reference>
<evidence type="ECO:0000313" key="1">
    <source>
        <dbReference type="EMBL" id="JAD29410.1"/>
    </source>
</evidence>
<protein>
    <submittedName>
        <fullName evidence="1">Uncharacterized protein</fullName>
    </submittedName>
</protein>
<accession>A0A0A8YY43</accession>
<organism evidence="1">
    <name type="scientific">Arundo donax</name>
    <name type="common">Giant reed</name>
    <name type="synonym">Donax arundinaceus</name>
    <dbReference type="NCBI Taxonomy" id="35708"/>
    <lineage>
        <taxon>Eukaryota</taxon>
        <taxon>Viridiplantae</taxon>
        <taxon>Streptophyta</taxon>
        <taxon>Embryophyta</taxon>
        <taxon>Tracheophyta</taxon>
        <taxon>Spermatophyta</taxon>
        <taxon>Magnoliopsida</taxon>
        <taxon>Liliopsida</taxon>
        <taxon>Poales</taxon>
        <taxon>Poaceae</taxon>
        <taxon>PACMAD clade</taxon>
        <taxon>Arundinoideae</taxon>
        <taxon>Arundineae</taxon>
        <taxon>Arundo</taxon>
    </lineage>
</organism>
<sequence>MDKSNPDDLISRIWFGLGSQVVGIRLVGSQVMGSPGELW</sequence>
<reference evidence="1" key="1">
    <citation type="submission" date="2014-09" db="EMBL/GenBank/DDBJ databases">
        <authorList>
            <person name="Magalhaes I.L.F."/>
            <person name="Oliveira U."/>
            <person name="Santos F.R."/>
            <person name="Vidigal T.H.D.A."/>
            <person name="Brescovit A.D."/>
            <person name="Santos A.J."/>
        </authorList>
    </citation>
    <scope>NUCLEOTIDE SEQUENCE</scope>
    <source>
        <tissue evidence="1">Shoot tissue taken approximately 20 cm above the soil surface</tissue>
    </source>
</reference>
<name>A0A0A8YY43_ARUDO</name>
<dbReference type="AlphaFoldDB" id="A0A0A8YY43"/>